<evidence type="ECO:0000313" key="9">
    <source>
        <dbReference type="Proteomes" id="UP000004947"/>
    </source>
</evidence>
<evidence type="ECO:0000256" key="6">
    <source>
        <dbReference type="SAM" id="Phobius"/>
    </source>
</evidence>
<dbReference type="eggNOG" id="COG0515">
    <property type="taxonomic scope" value="Bacteria"/>
</dbReference>
<dbReference type="AlphaFoldDB" id="A6DGX6"/>
<dbReference type="InterPro" id="IPR032675">
    <property type="entry name" value="LRR_dom_sf"/>
</dbReference>
<dbReference type="PANTHER" id="PTHR43289:SF6">
    <property type="entry name" value="SERINE_THREONINE-PROTEIN KINASE NEKL-3"/>
    <property type="match status" value="1"/>
</dbReference>
<evidence type="ECO:0000313" key="8">
    <source>
        <dbReference type="EMBL" id="EDM28859.1"/>
    </source>
</evidence>
<keyword evidence="3 8" id="KW-0418">Kinase</keyword>
<keyword evidence="4" id="KW-0067">ATP-binding</keyword>
<dbReference type="Gene3D" id="3.80.10.10">
    <property type="entry name" value="Ribonuclease Inhibitor"/>
    <property type="match status" value="1"/>
</dbReference>
<proteinExistence type="predicted"/>
<dbReference type="RefSeq" id="WP_007277161.1">
    <property type="nucleotide sequence ID" value="NZ_ABCK01000003.1"/>
</dbReference>
<gene>
    <name evidence="8" type="ORF">LNTAR_13622</name>
</gene>
<dbReference type="GO" id="GO:0004674">
    <property type="term" value="F:protein serine/threonine kinase activity"/>
    <property type="evidence" value="ECO:0007669"/>
    <property type="project" value="TreeGrafter"/>
</dbReference>
<evidence type="ECO:0000256" key="5">
    <source>
        <dbReference type="SAM" id="Coils"/>
    </source>
</evidence>
<dbReference type="CDD" id="cd14014">
    <property type="entry name" value="STKc_PknB_like"/>
    <property type="match status" value="1"/>
</dbReference>
<accession>A6DGX6</accession>
<feature type="transmembrane region" description="Helical" evidence="6">
    <location>
        <begin position="347"/>
        <end position="367"/>
    </location>
</feature>
<dbReference type="GO" id="GO:0005524">
    <property type="term" value="F:ATP binding"/>
    <property type="evidence" value="ECO:0007669"/>
    <property type="project" value="UniProtKB-KW"/>
</dbReference>
<dbReference type="InterPro" id="IPR000719">
    <property type="entry name" value="Prot_kinase_dom"/>
</dbReference>
<dbReference type="Pfam" id="PF00069">
    <property type="entry name" value="Pkinase"/>
    <property type="match status" value="1"/>
</dbReference>
<dbReference type="Gene3D" id="1.10.510.10">
    <property type="entry name" value="Transferase(Phosphotransferase) domain 1"/>
    <property type="match status" value="1"/>
</dbReference>
<dbReference type="EMBL" id="ABCK01000003">
    <property type="protein sequence ID" value="EDM28859.1"/>
    <property type="molecule type" value="Genomic_DNA"/>
</dbReference>
<keyword evidence="2" id="KW-0547">Nucleotide-binding</keyword>
<reference evidence="8 9" key="1">
    <citation type="journal article" date="2010" name="J. Bacteriol.">
        <title>Genome sequence of Lentisphaera araneosa HTCC2155T, the type species of the order Lentisphaerales in the phylum Lentisphaerae.</title>
        <authorList>
            <person name="Thrash J.C."/>
            <person name="Cho J.C."/>
            <person name="Vergin K.L."/>
            <person name="Morris R.M."/>
            <person name="Giovannoni S.J."/>
        </authorList>
    </citation>
    <scope>NUCLEOTIDE SEQUENCE [LARGE SCALE GENOMIC DNA]</scope>
    <source>
        <strain evidence="8 9">HTCC2155</strain>
    </source>
</reference>
<keyword evidence="1" id="KW-0808">Transferase</keyword>
<evidence type="ECO:0000256" key="2">
    <source>
        <dbReference type="ARBA" id="ARBA00022741"/>
    </source>
</evidence>
<evidence type="ECO:0000259" key="7">
    <source>
        <dbReference type="PROSITE" id="PS50011"/>
    </source>
</evidence>
<feature type="coiled-coil region" evidence="5">
    <location>
        <begin position="367"/>
        <end position="411"/>
    </location>
</feature>
<keyword evidence="6" id="KW-0812">Transmembrane</keyword>
<keyword evidence="9" id="KW-1185">Reference proteome</keyword>
<feature type="domain" description="Protein kinase" evidence="7">
    <location>
        <begin position="37"/>
        <end position="322"/>
    </location>
</feature>
<organism evidence="8 9">
    <name type="scientific">Lentisphaera araneosa HTCC2155</name>
    <dbReference type="NCBI Taxonomy" id="313628"/>
    <lineage>
        <taxon>Bacteria</taxon>
        <taxon>Pseudomonadati</taxon>
        <taxon>Lentisphaerota</taxon>
        <taxon>Lentisphaeria</taxon>
        <taxon>Lentisphaerales</taxon>
        <taxon>Lentisphaeraceae</taxon>
        <taxon>Lentisphaera</taxon>
    </lineage>
</organism>
<dbReference type="OrthoDB" id="9801841at2"/>
<dbReference type="Proteomes" id="UP000004947">
    <property type="component" value="Unassembled WGS sequence"/>
</dbReference>
<keyword evidence="5" id="KW-0175">Coiled coil</keyword>
<evidence type="ECO:0000256" key="1">
    <source>
        <dbReference type="ARBA" id="ARBA00022679"/>
    </source>
</evidence>
<dbReference type="InterPro" id="IPR011009">
    <property type="entry name" value="Kinase-like_dom_sf"/>
</dbReference>
<comment type="caution">
    <text evidence="8">The sequence shown here is derived from an EMBL/GenBank/DDBJ whole genome shotgun (WGS) entry which is preliminary data.</text>
</comment>
<keyword evidence="6" id="KW-0472">Membrane</keyword>
<dbReference type="SMART" id="SM00220">
    <property type="entry name" value="S_TKc"/>
    <property type="match status" value="1"/>
</dbReference>
<protein>
    <submittedName>
        <fullName evidence="8">Probable serine/threonine-protein kinase pknB</fullName>
    </submittedName>
</protein>
<evidence type="ECO:0000256" key="3">
    <source>
        <dbReference type="ARBA" id="ARBA00022777"/>
    </source>
</evidence>
<dbReference type="PROSITE" id="PS50011">
    <property type="entry name" value="PROTEIN_KINASE_DOM"/>
    <property type="match status" value="1"/>
</dbReference>
<sequence length="669" mass="76452">MSNNNQDFARKFSDLFHEEPAENTPIYAELQDIESRYRFVETVATGGMKKITKVFDQSTSRHVAMAELLPDIDTSFNELFLKEARLTAMLEHPNIISIHDIGVNEKGLPFFTMDLKEGNSLQDILRRLSQSDKHYENTYPLHELLLIFIKICDAISFAHSRGIIHLDLKPANIQVGRFGEVLVCDWGLGKTLNQHETQDFEELLLNTDLLNHVTQRNEIIGTPGYMAPEQTETKSLLDEKADVFALGCMLYSILCLKPPFSGSTFEDILKKTRQGDFLEPSNNLGRPLPQSLLAVIKRCMKVNKDERYNSVAQVKLDIQKYLSGFSTEAEEASLLKELRLLIKRNKAASVTSFSALLIIFALCFYFINALQEQVKVAQIETLRAEESAHNLEQEKNKSDQLLQESKELVNRLMNSFLSESELTSKTFIYEYPRQSLNKTLTNAKELLKIDPKNIAARHHLILSLFLMQRFKEINELPYKESKTLRDLSKKYVDATRAPIGLLKIESLAKLIADLRNNIRYDYPVALRLLAYDSSVRGNPNYYDQVVIELLKMINPKWDAKGFNYSYREQSLIINSQGIEFLKSPEYYASGKNPLSFLNLSTLKISKTSIQDITEVEGLKISTLDISNSGISQLDKIYKVKSLKKLIIHRGQLPSKQINKLKTSIYIEVL</sequence>
<name>A6DGX6_9BACT</name>
<dbReference type="PANTHER" id="PTHR43289">
    <property type="entry name" value="MITOGEN-ACTIVATED PROTEIN KINASE KINASE KINASE 20-RELATED"/>
    <property type="match status" value="1"/>
</dbReference>
<evidence type="ECO:0000256" key="4">
    <source>
        <dbReference type="ARBA" id="ARBA00022840"/>
    </source>
</evidence>
<keyword evidence="6" id="KW-1133">Transmembrane helix</keyword>
<dbReference type="STRING" id="313628.LNTAR_13622"/>
<dbReference type="Gene3D" id="3.30.200.20">
    <property type="entry name" value="Phosphorylase Kinase, domain 1"/>
    <property type="match status" value="1"/>
</dbReference>
<dbReference type="SUPFAM" id="SSF56112">
    <property type="entry name" value="Protein kinase-like (PK-like)"/>
    <property type="match status" value="1"/>
</dbReference>